<dbReference type="InterPro" id="IPR032474">
    <property type="entry name" value="Argonaute_N"/>
</dbReference>
<dbReference type="CDD" id="cd02846">
    <property type="entry name" value="PAZ_argonaute_like"/>
    <property type="match status" value="1"/>
</dbReference>
<dbReference type="InterPro" id="IPR012337">
    <property type="entry name" value="RNaseH-like_sf"/>
</dbReference>
<name>A0AAD4QJI7_9AGAM</name>
<dbReference type="Gene3D" id="3.30.420.10">
    <property type="entry name" value="Ribonuclease H-like superfamily/Ribonuclease H"/>
    <property type="match status" value="1"/>
</dbReference>
<dbReference type="SMART" id="SM01163">
    <property type="entry name" value="DUF1785"/>
    <property type="match status" value="1"/>
</dbReference>
<dbReference type="PANTHER" id="PTHR22891">
    <property type="entry name" value="EUKARYOTIC TRANSLATION INITIATION FACTOR 2C"/>
    <property type="match status" value="1"/>
</dbReference>
<proteinExistence type="predicted"/>
<dbReference type="InterPro" id="IPR036397">
    <property type="entry name" value="RNaseH_sf"/>
</dbReference>
<dbReference type="InterPro" id="IPR014811">
    <property type="entry name" value="ArgoL1"/>
</dbReference>
<dbReference type="PROSITE" id="PS50821">
    <property type="entry name" value="PAZ"/>
    <property type="match status" value="1"/>
</dbReference>
<reference evidence="4" key="1">
    <citation type="journal article" date="2022" name="New Phytol.">
        <title>Evolutionary transition to the ectomycorrhizal habit in the genomes of a hyperdiverse lineage of mushroom-forming fungi.</title>
        <authorList>
            <person name="Looney B."/>
            <person name="Miyauchi S."/>
            <person name="Morin E."/>
            <person name="Drula E."/>
            <person name="Courty P.E."/>
            <person name="Kohler A."/>
            <person name="Kuo A."/>
            <person name="LaButti K."/>
            <person name="Pangilinan J."/>
            <person name="Lipzen A."/>
            <person name="Riley R."/>
            <person name="Andreopoulos W."/>
            <person name="He G."/>
            <person name="Johnson J."/>
            <person name="Nolan M."/>
            <person name="Tritt A."/>
            <person name="Barry K.W."/>
            <person name="Grigoriev I.V."/>
            <person name="Nagy L.G."/>
            <person name="Hibbett D."/>
            <person name="Henrissat B."/>
            <person name="Matheny P.B."/>
            <person name="Labbe J."/>
            <person name="Martin F.M."/>
        </authorList>
    </citation>
    <scope>NUCLEOTIDE SEQUENCE</scope>
    <source>
        <strain evidence="4">BPL690</strain>
    </source>
</reference>
<feature type="region of interest" description="Disordered" evidence="1">
    <location>
        <begin position="1"/>
        <end position="49"/>
    </location>
</feature>
<protein>
    <submittedName>
        <fullName evidence="4">Piwi domain-containing protein</fullName>
    </submittedName>
</protein>
<feature type="domain" description="PAZ" evidence="2">
    <location>
        <begin position="293"/>
        <end position="397"/>
    </location>
</feature>
<organism evidence="4 5">
    <name type="scientific">Multifurca ochricompacta</name>
    <dbReference type="NCBI Taxonomy" id="376703"/>
    <lineage>
        <taxon>Eukaryota</taxon>
        <taxon>Fungi</taxon>
        <taxon>Dikarya</taxon>
        <taxon>Basidiomycota</taxon>
        <taxon>Agaricomycotina</taxon>
        <taxon>Agaricomycetes</taxon>
        <taxon>Russulales</taxon>
        <taxon>Russulaceae</taxon>
        <taxon>Multifurca</taxon>
    </lineage>
</organism>
<feature type="compositionally biased region" description="Basic and acidic residues" evidence="1">
    <location>
        <begin position="888"/>
        <end position="897"/>
    </location>
</feature>
<evidence type="ECO:0000313" key="4">
    <source>
        <dbReference type="EMBL" id="KAI0291922.1"/>
    </source>
</evidence>
<feature type="region of interest" description="Disordered" evidence="1">
    <location>
        <begin position="866"/>
        <end position="897"/>
    </location>
</feature>
<dbReference type="InterPro" id="IPR036085">
    <property type="entry name" value="PAZ_dom_sf"/>
</dbReference>
<dbReference type="InterPro" id="IPR003165">
    <property type="entry name" value="Piwi"/>
</dbReference>
<sequence>MYQPRGGARHNTSGGPRGRGGRASTSVRGGHGGPPFARGGAPPSAPLIYKGDHPVKIDARIDAADALITNLRVLKHGPEHPVRPGYGTLGRAVVVRANFFPVNLERDTYYEYIVEISPEPKSQKSRIKRRVLTLFELSAVARPYVDKVAHDGAQRLIAAERLPQPLRGNVEYYEDGDKGPSQNADRYSVEVKFSKELHTAPLKRFQEGDVADIDKAKKEIDPLISALNLIMQRQAAQFGFRFGKNRYFFDEDRKELGPRLLALMGFYSSVRPVHKQLMVNVNVCMAAFHQPGKLSDALHAFGERSHGSLPQAFMTKVKVSTRYRGYKCIKTISRVLSASANKQTFHCKEYGGQITVEQFFHKKYGIQVQEADTLPVIDIGNKDNSVYVPAELCEIEPGEPHLGRLGPKEMAAMLRHATWVVTLGLYSPTPVLDAFGVRMSGEMSIIPARELPAPKVTYAKGSPQVQNGSWNLRDVKFHRGAKALNWKVLVVCNSKGGPTFKGTTDPGLESFIKTFADKCRGSGIDLASRPSLILETGKLTRDDKDKRRTNATAQISRTIERFGNTKNIDFILCLLLEKALNNKGQEQYLANVALKLNTKLGGINHRLGREAMGWLMEKPTILVGIDVTHPSPKSAAGTPSIVGVVASIDHDFVQFPASLRLQKSKREVIKGTILRDMIVERLEAYRRHSKVLPERMIVFRDGVSEGQYDEVLKEELPQFFAAFQTVDAKNSKYHPTLSIIICGKRHHARFFATDSKHADKNGNTLAGTVVDKGVTSVLDFDFYLQAHAGLQGSVKSTHYVMLYDESALGPDDVQQGVHTASYLYARATKAVSLIPPAYYADILCERARYWIHEFLLAEPDDDWASIASTSPSPSPSTITSADKSPGGETKKKSAREAAEERVYKAAERAWGGGLHVNLRDSMFYL</sequence>
<dbReference type="Gene3D" id="3.40.50.2300">
    <property type="match status" value="2"/>
</dbReference>
<dbReference type="SUPFAM" id="SSF53098">
    <property type="entry name" value="Ribonuclease H-like"/>
    <property type="match status" value="1"/>
</dbReference>
<dbReference type="SMART" id="SM00950">
    <property type="entry name" value="Piwi"/>
    <property type="match status" value="1"/>
</dbReference>
<accession>A0AAD4QJI7</accession>
<dbReference type="EMBL" id="WTXG01000139">
    <property type="protein sequence ID" value="KAI0291922.1"/>
    <property type="molecule type" value="Genomic_DNA"/>
</dbReference>
<dbReference type="Pfam" id="PF02170">
    <property type="entry name" value="PAZ"/>
    <property type="match status" value="1"/>
</dbReference>
<dbReference type="SUPFAM" id="SSF101690">
    <property type="entry name" value="PAZ domain"/>
    <property type="match status" value="1"/>
</dbReference>
<dbReference type="Gene3D" id="2.170.260.10">
    <property type="entry name" value="paz domain"/>
    <property type="match status" value="1"/>
</dbReference>
<feature type="domain" description="Piwi" evidence="3">
    <location>
        <begin position="573"/>
        <end position="852"/>
    </location>
</feature>
<evidence type="ECO:0000259" key="2">
    <source>
        <dbReference type="PROSITE" id="PS50821"/>
    </source>
</evidence>
<dbReference type="AlphaFoldDB" id="A0AAD4QJI7"/>
<evidence type="ECO:0000313" key="5">
    <source>
        <dbReference type="Proteomes" id="UP001203297"/>
    </source>
</evidence>
<dbReference type="PROSITE" id="PS50822">
    <property type="entry name" value="PIWI"/>
    <property type="match status" value="1"/>
</dbReference>
<comment type="caution">
    <text evidence="4">The sequence shown here is derived from an EMBL/GenBank/DDBJ whole genome shotgun (WGS) entry which is preliminary data.</text>
</comment>
<keyword evidence="5" id="KW-1185">Reference proteome</keyword>
<gene>
    <name evidence="4" type="ORF">B0F90DRAFT_1823423</name>
</gene>
<dbReference type="CDD" id="cd04657">
    <property type="entry name" value="Piwi_ago-like"/>
    <property type="match status" value="1"/>
</dbReference>
<dbReference type="Pfam" id="PF02171">
    <property type="entry name" value="Piwi"/>
    <property type="match status" value="1"/>
</dbReference>
<dbReference type="Pfam" id="PF16486">
    <property type="entry name" value="ArgoN"/>
    <property type="match status" value="1"/>
</dbReference>
<feature type="compositionally biased region" description="Low complexity" evidence="1">
    <location>
        <begin position="866"/>
        <end position="881"/>
    </location>
</feature>
<dbReference type="GO" id="GO:0003723">
    <property type="term" value="F:RNA binding"/>
    <property type="evidence" value="ECO:0007669"/>
    <property type="project" value="InterPro"/>
</dbReference>
<dbReference type="InterPro" id="IPR045246">
    <property type="entry name" value="Piwi_ago-like"/>
</dbReference>
<evidence type="ECO:0000259" key="3">
    <source>
        <dbReference type="PROSITE" id="PS50822"/>
    </source>
</evidence>
<dbReference type="Pfam" id="PF08699">
    <property type="entry name" value="ArgoL1"/>
    <property type="match status" value="1"/>
</dbReference>
<dbReference type="InterPro" id="IPR003100">
    <property type="entry name" value="PAZ_dom"/>
</dbReference>
<dbReference type="Proteomes" id="UP001203297">
    <property type="component" value="Unassembled WGS sequence"/>
</dbReference>
<evidence type="ECO:0000256" key="1">
    <source>
        <dbReference type="SAM" id="MobiDB-lite"/>
    </source>
</evidence>